<keyword evidence="2" id="KW-1185">Reference proteome</keyword>
<dbReference type="AlphaFoldDB" id="A0A392SVT4"/>
<dbReference type="EMBL" id="LXQA010440058">
    <property type="protein sequence ID" value="MCI51966.1"/>
    <property type="molecule type" value="Genomic_DNA"/>
</dbReference>
<organism evidence="1 2">
    <name type="scientific">Trifolium medium</name>
    <dbReference type="NCBI Taxonomy" id="97028"/>
    <lineage>
        <taxon>Eukaryota</taxon>
        <taxon>Viridiplantae</taxon>
        <taxon>Streptophyta</taxon>
        <taxon>Embryophyta</taxon>
        <taxon>Tracheophyta</taxon>
        <taxon>Spermatophyta</taxon>
        <taxon>Magnoliopsida</taxon>
        <taxon>eudicotyledons</taxon>
        <taxon>Gunneridae</taxon>
        <taxon>Pentapetalae</taxon>
        <taxon>rosids</taxon>
        <taxon>fabids</taxon>
        <taxon>Fabales</taxon>
        <taxon>Fabaceae</taxon>
        <taxon>Papilionoideae</taxon>
        <taxon>50 kb inversion clade</taxon>
        <taxon>NPAAA clade</taxon>
        <taxon>Hologalegina</taxon>
        <taxon>IRL clade</taxon>
        <taxon>Trifolieae</taxon>
        <taxon>Trifolium</taxon>
    </lineage>
</organism>
<evidence type="ECO:0000313" key="1">
    <source>
        <dbReference type="EMBL" id="MCI51966.1"/>
    </source>
</evidence>
<accession>A0A392SVT4</accession>
<feature type="non-terminal residue" evidence="1">
    <location>
        <position position="1"/>
    </location>
</feature>
<proteinExistence type="predicted"/>
<dbReference type="Proteomes" id="UP000265520">
    <property type="component" value="Unassembled WGS sequence"/>
</dbReference>
<name>A0A392SVT4_9FABA</name>
<reference evidence="1 2" key="1">
    <citation type="journal article" date="2018" name="Front. Plant Sci.">
        <title>Red Clover (Trifolium pratense) and Zigzag Clover (T. medium) - A Picture of Genomic Similarities and Differences.</title>
        <authorList>
            <person name="Dluhosova J."/>
            <person name="Istvanek J."/>
            <person name="Nedelnik J."/>
            <person name="Repkova J."/>
        </authorList>
    </citation>
    <scope>NUCLEOTIDE SEQUENCE [LARGE SCALE GENOMIC DNA]</scope>
    <source>
        <strain evidence="2">cv. 10/8</strain>
        <tissue evidence="1">Leaf</tissue>
    </source>
</reference>
<comment type="caution">
    <text evidence="1">The sequence shown here is derived from an EMBL/GenBank/DDBJ whole genome shotgun (WGS) entry which is preliminary data.</text>
</comment>
<evidence type="ECO:0000313" key="2">
    <source>
        <dbReference type="Proteomes" id="UP000265520"/>
    </source>
</evidence>
<sequence>PYIDDDVVLIWRHRRQDREGDDVVLIWRHNDVEISQKTSNINE</sequence>
<protein>
    <submittedName>
        <fullName evidence="1">Uncharacterized protein</fullName>
    </submittedName>
</protein>